<dbReference type="Proteomes" id="UP000065807">
    <property type="component" value="Chromosome"/>
</dbReference>
<proteinExistence type="inferred from homology"/>
<dbReference type="InterPro" id="IPR043135">
    <property type="entry name" value="Fur_C"/>
</dbReference>
<keyword evidence="2" id="KW-0678">Repressor</keyword>
<keyword evidence="5" id="KW-0238">DNA-binding</keyword>
<dbReference type="Gene3D" id="1.10.10.10">
    <property type="entry name" value="Winged helix-like DNA-binding domain superfamily/Winged helix DNA-binding domain"/>
    <property type="match status" value="1"/>
</dbReference>
<protein>
    <submittedName>
        <fullName evidence="8">Fur family transcriptional regulator</fullName>
    </submittedName>
</protein>
<dbReference type="KEGG" id="lpil:LIP_1172"/>
<keyword evidence="3 7" id="KW-0862">Zinc</keyword>
<feature type="binding site" evidence="7">
    <location>
        <position position="94"/>
    </location>
    <ligand>
        <name>Zn(2+)</name>
        <dbReference type="ChEBI" id="CHEBI:29105"/>
    </ligand>
</feature>
<feature type="binding site" evidence="7">
    <location>
        <position position="131"/>
    </location>
    <ligand>
        <name>Zn(2+)</name>
        <dbReference type="ChEBI" id="CHEBI:29105"/>
    </ligand>
</feature>
<feature type="binding site" evidence="7">
    <location>
        <position position="91"/>
    </location>
    <ligand>
        <name>Zn(2+)</name>
        <dbReference type="ChEBI" id="CHEBI:29105"/>
    </ligand>
</feature>
<keyword evidence="6" id="KW-0804">Transcription</keyword>
<reference evidence="9" key="2">
    <citation type="journal article" date="2016" name="Int. J. Syst. Evol. Microbiol.">
        <title>Complete genome sequence and cell structure of Limnochorda pilosa, a Gram-negative spore-former within the phylum Firmicutes.</title>
        <authorList>
            <person name="Watanabe M."/>
            <person name="Kojima H."/>
            <person name="Fukui M."/>
        </authorList>
    </citation>
    <scope>NUCLEOTIDE SEQUENCE [LARGE SCALE GENOMIC DNA]</scope>
    <source>
        <strain evidence="9">HC45</strain>
    </source>
</reference>
<dbReference type="InterPro" id="IPR002481">
    <property type="entry name" value="FUR"/>
</dbReference>
<evidence type="ECO:0000256" key="5">
    <source>
        <dbReference type="ARBA" id="ARBA00023125"/>
    </source>
</evidence>
<dbReference type="Gene3D" id="3.30.1490.190">
    <property type="match status" value="1"/>
</dbReference>
<dbReference type="PANTHER" id="PTHR33202">
    <property type="entry name" value="ZINC UPTAKE REGULATION PROTEIN"/>
    <property type="match status" value="1"/>
</dbReference>
<dbReference type="STRING" id="1555112.LIP_1172"/>
<evidence type="ECO:0000256" key="7">
    <source>
        <dbReference type="PIRSR" id="PIRSR602481-1"/>
    </source>
</evidence>
<evidence type="ECO:0000256" key="3">
    <source>
        <dbReference type="ARBA" id="ARBA00022833"/>
    </source>
</evidence>
<evidence type="ECO:0000256" key="2">
    <source>
        <dbReference type="ARBA" id="ARBA00022491"/>
    </source>
</evidence>
<organism evidence="8 9">
    <name type="scientific">Limnochorda pilosa</name>
    <dbReference type="NCBI Taxonomy" id="1555112"/>
    <lineage>
        <taxon>Bacteria</taxon>
        <taxon>Bacillati</taxon>
        <taxon>Bacillota</taxon>
        <taxon>Limnochordia</taxon>
        <taxon>Limnochordales</taxon>
        <taxon>Limnochordaceae</taxon>
        <taxon>Limnochorda</taxon>
    </lineage>
</organism>
<dbReference type="Pfam" id="PF01475">
    <property type="entry name" value="FUR"/>
    <property type="match status" value="1"/>
</dbReference>
<dbReference type="RefSeq" id="WP_068135347.1">
    <property type="nucleotide sequence ID" value="NZ_AP014924.1"/>
</dbReference>
<name>A0A0K2SJJ6_LIMPI</name>
<keyword evidence="7" id="KW-0479">Metal-binding</keyword>
<evidence type="ECO:0000313" key="9">
    <source>
        <dbReference type="Proteomes" id="UP000065807"/>
    </source>
</evidence>
<dbReference type="GO" id="GO:0045892">
    <property type="term" value="P:negative regulation of DNA-templated transcription"/>
    <property type="evidence" value="ECO:0007669"/>
    <property type="project" value="TreeGrafter"/>
</dbReference>
<evidence type="ECO:0000256" key="1">
    <source>
        <dbReference type="ARBA" id="ARBA00007957"/>
    </source>
</evidence>
<dbReference type="GO" id="GO:0003700">
    <property type="term" value="F:DNA-binding transcription factor activity"/>
    <property type="evidence" value="ECO:0007669"/>
    <property type="project" value="InterPro"/>
</dbReference>
<feature type="binding site" evidence="7">
    <location>
        <position position="134"/>
    </location>
    <ligand>
        <name>Zn(2+)</name>
        <dbReference type="ChEBI" id="CHEBI:29105"/>
    </ligand>
</feature>
<dbReference type="GO" id="GO:0008270">
    <property type="term" value="F:zinc ion binding"/>
    <property type="evidence" value="ECO:0007669"/>
    <property type="project" value="TreeGrafter"/>
</dbReference>
<comment type="similarity">
    <text evidence="1">Belongs to the Fur family.</text>
</comment>
<evidence type="ECO:0000256" key="6">
    <source>
        <dbReference type="ARBA" id="ARBA00023163"/>
    </source>
</evidence>
<dbReference type="SUPFAM" id="SSF46785">
    <property type="entry name" value="Winged helix' DNA-binding domain"/>
    <property type="match status" value="1"/>
</dbReference>
<dbReference type="CDD" id="cd07153">
    <property type="entry name" value="Fur_like"/>
    <property type="match status" value="1"/>
</dbReference>
<reference evidence="9" key="1">
    <citation type="submission" date="2015-07" db="EMBL/GenBank/DDBJ databases">
        <title>Complete genome sequence and phylogenetic analysis of Limnochorda pilosa.</title>
        <authorList>
            <person name="Watanabe M."/>
            <person name="Kojima H."/>
            <person name="Fukui M."/>
        </authorList>
    </citation>
    <scope>NUCLEOTIDE SEQUENCE [LARGE SCALE GENOMIC DNA]</scope>
    <source>
        <strain evidence="9">HC45</strain>
    </source>
</reference>
<evidence type="ECO:0000313" key="8">
    <source>
        <dbReference type="EMBL" id="BAS27029.1"/>
    </source>
</evidence>
<sequence length="151" mass="16945">MDEELLALRRKGMRLTPQRQAIYHFLKNTKSHPSAEEIFGQLHARFPGLSRGTVYNTLNMLAQEGLVRELRVDGSASRFDADTSQHYHVVCRECGRLADYYGPSLDTLASAAEVETGYHLEAVELYFEGLCPVCRAERRPSLSQTSGQVPS</sequence>
<comment type="cofactor">
    <cofactor evidence="7">
        <name>Zn(2+)</name>
        <dbReference type="ChEBI" id="CHEBI:29105"/>
    </cofactor>
    <text evidence="7">Binds 1 zinc ion per subunit.</text>
</comment>
<gene>
    <name evidence="8" type="ORF">LIP_1172</name>
</gene>
<accession>A0A0K2SJJ6</accession>
<dbReference type="EMBL" id="AP014924">
    <property type="protein sequence ID" value="BAS27029.1"/>
    <property type="molecule type" value="Genomic_DNA"/>
</dbReference>
<keyword evidence="9" id="KW-1185">Reference proteome</keyword>
<dbReference type="PANTHER" id="PTHR33202:SF7">
    <property type="entry name" value="FERRIC UPTAKE REGULATION PROTEIN"/>
    <property type="match status" value="1"/>
</dbReference>
<evidence type="ECO:0000256" key="4">
    <source>
        <dbReference type="ARBA" id="ARBA00023015"/>
    </source>
</evidence>
<dbReference type="AlphaFoldDB" id="A0A0K2SJJ6"/>
<dbReference type="InterPro" id="IPR036390">
    <property type="entry name" value="WH_DNA-bd_sf"/>
</dbReference>
<dbReference type="GO" id="GO:1900376">
    <property type="term" value="P:regulation of secondary metabolite biosynthetic process"/>
    <property type="evidence" value="ECO:0007669"/>
    <property type="project" value="TreeGrafter"/>
</dbReference>
<dbReference type="OrthoDB" id="8659436at2"/>
<dbReference type="GO" id="GO:0000976">
    <property type="term" value="F:transcription cis-regulatory region binding"/>
    <property type="evidence" value="ECO:0007669"/>
    <property type="project" value="TreeGrafter"/>
</dbReference>
<dbReference type="InterPro" id="IPR036388">
    <property type="entry name" value="WH-like_DNA-bd_sf"/>
</dbReference>
<keyword evidence="4" id="KW-0805">Transcription regulation</keyword>